<keyword evidence="2" id="KW-1185">Reference proteome</keyword>
<evidence type="ECO:0000313" key="2">
    <source>
        <dbReference type="Proteomes" id="UP000790709"/>
    </source>
</evidence>
<dbReference type="Proteomes" id="UP000790709">
    <property type="component" value="Unassembled WGS sequence"/>
</dbReference>
<sequence length="574" mass="63302">MKQSVELPTGVRTWQRTTRAPRWSLVFNAFLLAVVLYLARSRQADSSRNSHREANKHPCRPPLPTLLVRNPPSVHHPALKQALLNLDTALTTRFKEGGIDSLSVAIVASNGSLYESFWGPLRANETDQDKRGTVDRHSIYRLASLSKVSTTMETLILRDRGVLSLDEPISRVFPRLVYNRDEGPITYRQLMSHMSGLGRDLPPGDASQAWPTSLGGGGPPPENGRPFPTLEDIFKAISANQPVVPPYTYPVYSNTGFQLLGMANVAANRAFEGEDAPSTHAQLIHRDVFGPLGFNGTSFLTTDANKHHVAVASFYSHEVDQDFGDASNPSGGQMSSLSDLVKLMQVLIDPSRSESPVSPTSVREWMRPLHTWYDDFSEVGLVWEIESIRDAYGRKQEVFAKAGRLAGHHTRIIINPTSSYGVVLLTTGPTSQTFPLSTLILEQVQEAFDAAIADATRNVLVGTWSSDGSRNNIAIEIDEGSLYVTKYTLNGTNVLAVIQGNDEAQRLPLWSTREDEYRLAFPAALDGCLFSWAALDGYGYIDGVSVNSIRVKQHGNDVVLQFPAIDLEMRRVAF</sequence>
<organism evidence="1 2">
    <name type="scientific">Leucogyrophana mollusca</name>
    <dbReference type="NCBI Taxonomy" id="85980"/>
    <lineage>
        <taxon>Eukaryota</taxon>
        <taxon>Fungi</taxon>
        <taxon>Dikarya</taxon>
        <taxon>Basidiomycota</taxon>
        <taxon>Agaricomycotina</taxon>
        <taxon>Agaricomycetes</taxon>
        <taxon>Agaricomycetidae</taxon>
        <taxon>Boletales</taxon>
        <taxon>Boletales incertae sedis</taxon>
        <taxon>Leucogyrophana</taxon>
    </lineage>
</organism>
<protein>
    <submittedName>
        <fullName evidence="1">Beta-lactamase/transpeptidase-like protein</fullName>
    </submittedName>
</protein>
<dbReference type="EMBL" id="MU266466">
    <property type="protein sequence ID" value="KAH7922968.1"/>
    <property type="molecule type" value="Genomic_DNA"/>
</dbReference>
<name>A0ACB8BCK8_9AGAM</name>
<accession>A0ACB8BCK8</accession>
<evidence type="ECO:0000313" key="1">
    <source>
        <dbReference type="EMBL" id="KAH7922968.1"/>
    </source>
</evidence>
<proteinExistence type="predicted"/>
<gene>
    <name evidence="1" type="ORF">BV22DRAFT_1036877</name>
</gene>
<comment type="caution">
    <text evidence="1">The sequence shown here is derived from an EMBL/GenBank/DDBJ whole genome shotgun (WGS) entry which is preliminary data.</text>
</comment>
<reference evidence="1" key="1">
    <citation type="journal article" date="2021" name="New Phytol.">
        <title>Evolutionary innovations through gain and loss of genes in the ectomycorrhizal Boletales.</title>
        <authorList>
            <person name="Wu G."/>
            <person name="Miyauchi S."/>
            <person name="Morin E."/>
            <person name="Kuo A."/>
            <person name="Drula E."/>
            <person name="Varga T."/>
            <person name="Kohler A."/>
            <person name="Feng B."/>
            <person name="Cao Y."/>
            <person name="Lipzen A."/>
            <person name="Daum C."/>
            <person name="Hundley H."/>
            <person name="Pangilinan J."/>
            <person name="Johnson J."/>
            <person name="Barry K."/>
            <person name="LaButti K."/>
            <person name="Ng V."/>
            <person name="Ahrendt S."/>
            <person name="Min B."/>
            <person name="Choi I.G."/>
            <person name="Park H."/>
            <person name="Plett J.M."/>
            <person name="Magnuson J."/>
            <person name="Spatafora J.W."/>
            <person name="Nagy L.G."/>
            <person name="Henrissat B."/>
            <person name="Grigoriev I.V."/>
            <person name="Yang Z.L."/>
            <person name="Xu J."/>
            <person name="Martin F.M."/>
        </authorList>
    </citation>
    <scope>NUCLEOTIDE SEQUENCE</scope>
    <source>
        <strain evidence="1">KUC20120723A-06</strain>
    </source>
</reference>